<dbReference type="EMBL" id="KZ678132">
    <property type="protein sequence ID" value="PSN69572.1"/>
    <property type="molecule type" value="Genomic_DNA"/>
</dbReference>
<dbReference type="Proteomes" id="UP000240883">
    <property type="component" value="Unassembled WGS sequence"/>
</dbReference>
<protein>
    <submittedName>
        <fullName evidence="1">Uncharacterized protein</fullName>
    </submittedName>
</protein>
<evidence type="ECO:0000313" key="1">
    <source>
        <dbReference type="EMBL" id="PSN69572.1"/>
    </source>
</evidence>
<name>A0A2T2NVW0_CORCC</name>
<dbReference type="AlphaFoldDB" id="A0A2T2NVW0"/>
<proteinExistence type="predicted"/>
<organism evidence="1 2">
    <name type="scientific">Corynespora cassiicola Philippines</name>
    <dbReference type="NCBI Taxonomy" id="1448308"/>
    <lineage>
        <taxon>Eukaryota</taxon>
        <taxon>Fungi</taxon>
        <taxon>Dikarya</taxon>
        <taxon>Ascomycota</taxon>
        <taxon>Pezizomycotina</taxon>
        <taxon>Dothideomycetes</taxon>
        <taxon>Pleosporomycetidae</taxon>
        <taxon>Pleosporales</taxon>
        <taxon>Corynesporascaceae</taxon>
        <taxon>Corynespora</taxon>
    </lineage>
</organism>
<gene>
    <name evidence="1" type="ORF">BS50DRAFT_291124</name>
</gene>
<reference evidence="1 2" key="1">
    <citation type="journal article" date="2018" name="Front. Microbiol.">
        <title>Genome-Wide Analysis of Corynespora cassiicola Leaf Fall Disease Putative Effectors.</title>
        <authorList>
            <person name="Lopez D."/>
            <person name="Ribeiro S."/>
            <person name="Label P."/>
            <person name="Fumanal B."/>
            <person name="Venisse J.S."/>
            <person name="Kohler A."/>
            <person name="de Oliveira R.R."/>
            <person name="Labutti K."/>
            <person name="Lipzen A."/>
            <person name="Lail K."/>
            <person name="Bauer D."/>
            <person name="Ohm R.A."/>
            <person name="Barry K.W."/>
            <person name="Spatafora J."/>
            <person name="Grigoriev I.V."/>
            <person name="Martin F.M."/>
            <person name="Pujade-Renaud V."/>
        </authorList>
    </citation>
    <scope>NUCLEOTIDE SEQUENCE [LARGE SCALE GENOMIC DNA]</scope>
    <source>
        <strain evidence="1 2">Philippines</strain>
    </source>
</reference>
<keyword evidence="2" id="KW-1185">Reference proteome</keyword>
<accession>A0A2T2NVW0</accession>
<sequence>MKALRSCERALAGPAYNWTWHDSLDCVHPPTWLSRFSGQEEGETWNAFQVFVVQLRVADCAVAHHDRSTCWVAVRITDPLRVTSWRCASETRRSLANTFPTQYPDGNKSHPLRTVLDIRKSCQTCAIRSTNFLCSAPVKARRMCTITPFRFIHSRLCGRPKV</sequence>
<evidence type="ECO:0000313" key="2">
    <source>
        <dbReference type="Proteomes" id="UP000240883"/>
    </source>
</evidence>